<gene>
    <name evidence="2" type="ORF">K503DRAFT_803379</name>
</gene>
<keyword evidence="1" id="KW-0472">Membrane</keyword>
<dbReference type="Proteomes" id="UP000092154">
    <property type="component" value="Unassembled WGS sequence"/>
</dbReference>
<organism evidence="2 3">
    <name type="scientific">Rhizopogon vinicolor AM-OR11-026</name>
    <dbReference type="NCBI Taxonomy" id="1314800"/>
    <lineage>
        <taxon>Eukaryota</taxon>
        <taxon>Fungi</taxon>
        <taxon>Dikarya</taxon>
        <taxon>Basidiomycota</taxon>
        <taxon>Agaricomycotina</taxon>
        <taxon>Agaricomycetes</taxon>
        <taxon>Agaricomycetidae</taxon>
        <taxon>Boletales</taxon>
        <taxon>Suillineae</taxon>
        <taxon>Rhizopogonaceae</taxon>
        <taxon>Rhizopogon</taxon>
    </lineage>
</organism>
<proteinExistence type="predicted"/>
<sequence>MSLRPFRKWFISSTSGDKLDIQPARTLLTVLNLLPAFSESKAHSHDPPENASDGSFTISVRTCYTLHGMLVIIHILLAMSYISHWEHGVTVAFTPTNIHFWSVVLSALLQAFYTIYTAVLLFLTQRLAISRTLVRRLKLTSIHDISAYLACLSVLHVTSSTLLQFQAFNSTISTSVPTALGWRDDLYLDFGEAANWAIITASLPVVNRLPGPVSAGLSNATIYDVPKTSSMVGNATVNATTIFSHCGLLPNVTYFANTSKVTVPFGNGPSEEYHLVLLNATRPWSDQIQVVSLLSSGDVSVTQPGIFLMVSTLLDVEVSVQAEVSVPMIWKYKDPFTPGGAYIMSLVGLNLTAQVNRSLSGPPISTFILTPDKLEAAIAQAAAQIMWIGQLGTSNGGVDIGDGMADAVQEIIALRLSVNLLPLLFAASASVMMLGLALYMTRTSDASHHTQATIPNTGALQLMWLGHHSSPVHEVLDDVNRPTETNLRRAGMIDVCFANAISDEEDRLSMRSSTDRRRLIGNTC</sequence>
<feature type="transmembrane region" description="Helical" evidence="1">
    <location>
        <begin position="64"/>
        <end position="83"/>
    </location>
</feature>
<evidence type="ECO:0000313" key="3">
    <source>
        <dbReference type="Proteomes" id="UP000092154"/>
    </source>
</evidence>
<reference evidence="2 3" key="1">
    <citation type="submission" date="2016-06" db="EMBL/GenBank/DDBJ databases">
        <title>Comparative genomics of the ectomycorrhizal sister species Rhizopogon vinicolor and Rhizopogon vesiculosus (Basidiomycota: Boletales) reveals a divergence of the mating type B locus.</title>
        <authorList>
            <consortium name="DOE Joint Genome Institute"/>
            <person name="Mujic A.B."/>
            <person name="Kuo A."/>
            <person name="Tritt A."/>
            <person name="Lipzen A."/>
            <person name="Chen C."/>
            <person name="Johnson J."/>
            <person name="Sharma A."/>
            <person name="Barry K."/>
            <person name="Grigoriev I.V."/>
            <person name="Spatafora J.W."/>
        </authorList>
    </citation>
    <scope>NUCLEOTIDE SEQUENCE [LARGE SCALE GENOMIC DNA]</scope>
    <source>
        <strain evidence="2 3">AM-OR11-026</strain>
    </source>
</reference>
<evidence type="ECO:0000313" key="2">
    <source>
        <dbReference type="EMBL" id="OAX34709.1"/>
    </source>
</evidence>
<keyword evidence="1" id="KW-0812">Transmembrane</keyword>
<dbReference type="STRING" id="1314800.A0A1B7MQ35"/>
<dbReference type="OrthoDB" id="2647100at2759"/>
<feature type="transmembrane region" description="Helical" evidence="1">
    <location>
        <begin position="420"/>
        <end position="439"/>
    </location>
</feature>
<dbReference type="InParanoid" id="A0A1B7MQ35"/>
<keyword evidence="1" id="KW-1133">Transmembrane helix</keyword>
<name>A0A1B7MQ35_9AGAM</name>
<keyword evidence="3" id="KW-1185">Reference proteome</keyword>
<protein>
    <submittedName>
        <fullName evidence="2">Uncharacterized protein</fullName>
    </submittedName>
</protein>
<feature type="transmembrane region" description="Helical" evidence="1">
    <location>
        <begin position="103"/>
        <end position="124"/>
    </location>
</feature>
<feature type="transmembrane region" description="Helical" evidence="1">
    <location>
        <begin position="145"/>
        <end position="165"/>
    </location>
</feature>
<dbReference type="EMBL" id="KV448577">
    <property type="protein sequence ID" value="OAX34709.1"/>
    <property type="molecule type" value="Genomic_DNA"/>
</dbReference>
<accession>A0A1B7MQ35</accession>
<evidence type="ECO:0000256" key="1">
    <source>
        <dbReference type="SAM" id="Phobius"/>
    </source>
</evidence>
<dbReference type="AlphaFoldDB" id="A0A1B7MQ35"/>